<dbReference type="Proteomes" id="UP000019335">
    <property type="component" value="Unassembled WGS sequence"/>
</dbReference>
<dbReference type="AlphaFoldDB" id="W7TE19"/>
<name>W7TE19_9STRA</name>
<protein>
    <submittedName>
        <fullName evidence="1">Uncharacterized protein</fullName>
    </submittedName>
</protein>
<keyword evidence="2" id="KW-1185">Reference proteome</keyword>
<dbReference type="EMBL" id="AZIL01002361">
    <property type="protein sequence ID" value="EWM21788.1"/>
    <property type="molecule type" value="Genomic_DNA"/>
</dbReference>
<proteinExistence type="predicted"/>
<evidence type="ECO:0000313" key="2">
    <source>
        <dbReference type="Proteomes" id="UP000019335"/>
    </source>
</evidence>
<sequence>MRKRRLSRWVPWCRLVTPCGVVISQYARTKVGIHVERIMWESGKIARLKWRCTGTYSTVWVRIEARRALQKGRRLVGAVVAIHLIECRGRRRMWQDRSKGRRTGLESETTIGLEVLHGRGVVRKHVETCLKFTGLDAWQTRRSKKEQKSRHQQCETSQGYHGGGKEVVLPWAPPTLPQETLQSKTSTSHRYAELARVVSDSFSCTFFACHLQSACTRCGRP</sequence>
<accession>W7TE19</accession>
<gene>
    <name evidence="1" type="ORF">Naga_100065g13</name>
</gene>
<organism evidence="1 2">
    <name type="scientific">Nannochloropsis gaditana</name>
    <dbReference type="NCBI Taxonomy" id="72520"/>
    <lineage>
        <taxon>Eukaryota</taxon>
        <taxon>Sar</taxon>
        <taxon>Stramenopiles</taxon>
        <taxon>Ochrophyta</taxon>
        <taxon>Eustigmatophyceae</taxon>
        <taxon>Eustigmatales</taxon>
        <taxon>Monodopsidaceae</taxon>
        <taxon>Nannochloropsis</taxon>
    </lineage>
</organism>
<comment type="caution">
    <text evidence="1">The sequence shown here is derived from an EMBL/GenBank/DDBJ whole genome shotgun (WGS) entry which is preliminary data.</text>
</comment>
<reference evidence="1 2" key="1">
    <citation type="journal article" date="2014" name="Mol. Plant">
        <title>Chromosome Scale Genome Assembly and Transcriptome Profiling of Nannochloropsis gaditana in Nitrogen Depletion.</title>
        <authorList>
            <person name="Corteggiani Carpinelli E."/>
            <person name="Telatin A."/>
            <person name="Vitulo N."/>
            <person name="Forcato C."/>
            <person name="D'Angelo M."/>
            <person name="Schiavon R."/>
            <person name="Vezzi A."/>
            <person name="Giacometti G.M."/>
            <person name="Morosinotto T."/>
            <person name="Valle G."/>
        </authorList>
    </citation>
    <scope>NUCLEOTIDE SEQUENCE [LARGE SCALE GENOMIC DNA]</scope>
    <source>
        <strain evidence="1 2">B-31</strain>
    </source>
</reference>
<evidence type="ECO:0000313" key="1">
    <source>
        <dbReference type="EMBL" id="EWM21788.1"/>
    </source>
</evidence>